<dbReference type="RefSeq" id="WP_106524722.1">
    <property type="nucleotide sequence ID" value="NZ_PYGD01000011.1"/>
</dbReference>
<evidence type="ECO:0000313" key="2">
    <source>
        <dbReference type="Proteomes" id="UP000240572"/>
    </source>
</evidence>
<dbReference type="PROSITE" id="PS51257">
    <property type="entry name" value="PROKAR_LIPOPROTEIN"/>
    <property type="match status" value="1"/>
</dbReference>
<dbReference type="EMBL" id="PYGD01000011">
    <property type="protein sequence ID" value="PSK89469.1"/>
    <property type="molecule type" value="Genomic_DNA"/>
</dbReference>
<dbReference type="AlphaFoldDB" id="A0A2P8CWZ9"/>
<name>A0A2P8CWZ9_9BACT</name>
<gene>
    <name evidence="1" type="ORF">B0I18_11123</name>
</gene>
<accession>A0A2P8CWZ9</accession>
<organism evidence="1 2">
    <name type="scientific">Taibaiella chishuiensis</name>
    <dbReference type="NCBI Taxonomy" id="1434707"/>
    <lineage>
        <taxon>Bacteria</taxon>
        <taxon>Pseudomonadati</taxon>
        <taxon>Bacteroidota</taxon>
        <taxon>Chitinophagia</taxon>
        <taxon>Chitinophagales</taxon>
        <taxon>Chitinophagaceae</taxon>
        <taxon>Taibaiella</taxon>
    </lineage>
</organism>
<protein>
    <recommendedName>
        <fullName evidence="3">DUF4848 domain-containing protein</fullName>
    </recommendedName>
</protein>
<comment type="caution">
    <text evidence="1">The sequence shown here is derived from an EMBL/GenBank/DDBJ whole genome shotgun (WGS) entry which is preliminary data.</text>
</comment>
<keyword evidence="2" id="KW-1185">Reference proteome</keyword>
<evidence type="ECO:0000313" key="1">
    <source>
        <dbReference type="EMBL" id="PSK89469.1"/>
    </source>
</evidence>
<reference evidence="1 2" key="1">
    <citation type="submission" date="2018-03" db="EMBL/GenBank/DDBJ databases">
        <title>Genomic Encyclopedia of Type Strains, Phase III (KMG-III): the genomes of soil and plant-associated and newly described type strains.</title>
        <authorList>
            <person name="Whitman W."/>
        </authorList>
    </citation>
    <scope>NUCLEOTIDE SEQUENCE [LARGE SCALE GENOMIC DNA]</scope>
    <source>
        <strain evidence="1 2">CGMCC 1.12700</strain>
    </source>
</reference>
<evidence type="ECO:0008006" key="3">
    <source>
        <dbReference type="Google" id="ProtNLM"/>
    </source>
</evidence>
<sequence>MRKVSLSLITLLALASCQKQQPDSRPATDQKMVAMNGDGNGDVFTPSMPVEVDHGMYVFADYNDYGKFLSEIQDATPQAVQQWEDAAGVRTIRTRFNMIAKAEADYDAYLETLPDAEQQTLRNGPEQHTTEYTQGMDDGIIVAHDDPQAAAWDYAVCQPGDAGALNEGGFVKVGTRIYQYTTTATKIILDGDFNKIPELSSHNQDFYQQGNPITVDVFTAAKKTASLYTSFSSSVPDWHYDGNRKRSKMWISGYSYPWAIFGTGGLSSDCTQFLGCVFEIRTEAQNKNFWGKWVFNSYWPSLIIQNGNWSYYYRRYNGGGCGLSTFTSGNNLVYSSSPHPWYPVITNRNVGGTNKGFFRCVPHGVWSASFNPGYFASGFDVHYNFNFSYGGKNYNYTF</sequence>
<proteinExistence type="predicted"/>
<dbReference type="Proteomes" id="UP000240572">
    <property type="component" value="Unassembled WGS sequence"/>
</dbReference>